<dbReference type="PROSITE" id="PS00233">
    <property type="entry name" value="CHIT_BIND_RR_1"/>
    <property type="match status" value="1"/>
</dbReference>
<evidence type="ECO:0000256" key="3">
    <source>
        <dbReference type="SAM" id="MobiDB-lite"/>
    </source>
</evidence>
<dbReference type="EMBL" id="JARAKH010000038">
    <property type="protein sequence ID" value="KAK8382877.1"/>
    <property type="molecule type" value="Genomic_DNA"/>
</dbReference>
<keyword evidence="5" id="KW-1185">Reference proteome</keyword>
<gene>
    <name evidence="4" type="ORF">O3P69_011438</name>
</gene>
<name>A0AAW0T7Z2_SCYPA</name>
<feature type="region of interest" description="Disordered" evidence="3">
    <location>
        <begin position="145"/>
        <end position="165"/>
    </location>
</feature>
<evidence type="ECO:0000313" key="4">
    <source>
        <dbReference type="EMBL" id="KAK8382877.1"/>
    </source>
</evidence>
<dbReference type="AlphaFoldDB" id="A0AAW0T7Z2"/>
<accession>A0AAW0T7Z2</accession>
<organism evidence="4 5">
    <name type="scientific">Scylla paramamosain</name>
    <name type="common">Mud crab</name>
    <dbReference type="NCBI Taxonomy" id="85552"/>
    <lineage>
        <taxon>Eukaryota</taxon>
        <taxon>Metazoa</taxon>
        <taxon>Ecdysozoa</taxon>
        <taxon>Arthropoda</taxon>
        <taxon>Crustacea</taxon>
        <taxon>Multicrustacea</taxon>
        <taxon>Malacostraca</taxon>
        <taxon>Eumalacostraca</taxon>
        <taxon>Eucarida</taxon>
        <taxon>Decapoda</taxon>
        <taxon>Pleocyemata</taxon>
        <taxon>Brachyura</taxon>
        <taxon>Eubrachyura</taxon>
        <taxon>Portunoidea</taxon>
        <taxon>Portunidae</taxon>
        <taxon>Portuninae</taxon>
        <taxon>Scylla</taxon>
    </lineage>
</organism>
<dbReference type="Pfam" id="PF00379">
    <property type="entry name" value="Chitin_bind_4"/>
    <property type="match status" value="1"/>
</dbReference>
<dbReference type="Proteomes" id="UP001487740">
    <property type="component" value="Unassembled WGS sequence"/>
</dbReference>
<reference evidence="4 5" key="1">
    <citation type="submission" date="2023-03" db="EMBL/GenBank/DDBJ databases">
        <title>High-quality genome of Scylla paramamosain provides insights in environmental adaptation.</title>
        <authorList>
            <person name="Zhang L."/>
        </authorList>
    </citation>
    <scope>NUCLEOTIDE SEQUENCE [LARGE SCALE GENOMIC DNA]</scope>
    <source>
        <strain evidence="4">LZ_2023a</strain>
        <tissue evidence="4">Muscle</tissue>
    </source>
</reference>
<dbReference type="InterPro" id="IPR000618">
    <property type="entry name" value="Insect_cuticle"/>
</dbReference>
<evidence type="ECO:0000256" key="1">
    <source>
        <dbReference type="ARBA" id="ARBA00022460"/>
    </source>
</evidence>
<feature type="compositionally biased region" description="Acidic residues" evidence="3">
    <location>
        <begin position="153"/>
        <end position="165"/>
    </location>
</feature>
<evidence type="ECO:0000256" key="2">
    <source>
        <dbReference type="PROSITE-ProRule" id="PRU00497"/>
    </source>
</evidence>
<dbReference type="InterPro" id="IPR031311">
    <property type="entry name" value="CHIT_BIND_RR_consensus"/>
</dbReference>
<dbReference type="GO" id="GO:0042302">
    <property type="term" value="F:structural constituent of cuticle"/>
    <property type="evidence" value="ECO:0007669"/>
    <property type="project" value="UniProtKB-UniRule"/>
</dbReference>
<comment type="caution">
    <text evidence="4">The sequence shown here is derived from an EMBL/GenBank/DDBJ whole genome shotgun (WGS) entry which is preliminary data.</text>
</comment>
<proteinExistence type="predicted"/>
<dbReference type="PROSITE" id="PS51155">
    <property type="entry name" value="CHIT_BIND_RR_2"/>
    <property type="match status" value="1"/>
</dbReference>
<sequence>MGVGRWGMGVSGRVGDLPVCDPARWPRGSCALKIEVTACGTRISAVSTTSTFSTTSASTMKLAVAVLLGLVAVAIARPDKVMDIELEDIHHELDIADDTSVTGTYTWTSPEGETYFVKYVADDDGYRVLESNVVPVSADGVRADGAQGSFVSVEDDDDDDDLDED</sequence>
<keyword evidence="1 2" id="KW-0193">Cuticle</keyword>
<protein>
    <submittedName>
        <fullName evidence="4">Uncharacterized protein</fullName>
    </submittedName>
</protein>
<evidence type="ECO:0000313" key="5">
    <source>
        <dbReference type="Proteomes" id="UP001487740"/>
    </source>
</evidence>